<protein>
    <recommendedName>
        <fullName evidence="1">WW domain-containing protein</fullName>
    </recommendedName>
</protein>
<feature type="domain" description="WW" evidence="1">
    <location>
        <begin position="108"/>
        <end position="141"/>
    </location>
</feature>
<accession>A0ABV0Y8A8</accession>
<dbReference type="SUPFAM" id="SSF51045">
    <property type="entry name" value="WW domain"/>
    <property type="match status" value="1"/>
</dbReference>
<dbReference type="InterPro" id="IPR036020">
    <property type="entry name" value="WW_dom_sf"/>
</dbReference>
<keyword evidence="3" id="KW-1185">Reference proteome</keyword>
<dbReference type="InterPro" id="IPR001202">
    <property type="entry name" value="WW_dom"/>
</dbReference>
<evidence type="ECO:0000259" key="1">
    <source>
        <dbReference type="PROSITE" id="PS50020"/>
    </source>
</evidence>
<dbReference type="PROSITE" id="PS01159">
    <property type="entry name" value="WW_DOMAIN_1"/>
    <property type="match status" value="1"/>
</dbReference>
<comment type="caution">
    <text evidence="2">The sequence shown here is derived from an EMBL/GenBank/DDBJ whole genome shotgun (WGS) entry which is preliminary data.</text>
</comment>
<name>A0ABV0Y8A8_9TELE</name>
<proteinExistence type="predicted"/>
<dbReference type="Proteomes" id="UP001469553">
    <property type="component" value="Unassembled WGS sequence"/>
</dbReference>
<dbReference type="EMBL" id="JAHRIP010025252">
    <property type="protein sequence ID" value="MEQ2289864.1"/>
    <property type="molecule type" value="Genomic_DNA"/>
</dbReference>
<gene>
    <name evidence="2" type="ORF">AMECASPLE_037598</name>
</gene>
<evidence type="ECO:0000313" key="3">
    <source>
        <dbReference type="Proteomes" id="UP001469553"/>
    </source>
</evidence>
<reference evidence="2 3" key="1">
    <citation type="submission" date="2021-06" db="EMBL/GenBank/DDBJ databases">
        <authorList>
            <person name="Palmer J.M."/>
        </authorList>
    </citation>
    <scope>NUCLEOTIDE SEQUENCE [LARGE SCALE GENOMIC DNA]</scope>
    <source>
        <strain evidence="2 3">AS_MEX2019</strain>
        <tissue evidence="2">Muscle</tissue>
    </source>
</reference>
<dbReference type="PROSITE" id="PS50020">
    <property type="entry name" value="WW_DOMAIN_2"/>
    <property type="match status" value="1"/>
</dbReference>
<sequence length="163" mass="18812">MLTVLQSKVHKCDKCKVCHVLRFWTVSSSVGTFSSGPFTKEPDHNKATLFFICLAVAAVNQAVKENRAKQTLRVLSLPELELRGVLLDCASDYQRELSTLIADRTRSGDDRSPWVRVQLHDGSFYYFHLNRLEGSWEKPSRFKPLGLFLTQQEIQVRHIWRYA</sequence>
<organism evidence="2 3">
    <name type="scientific">Ameca splendens</name>
    <dbReference type="NCBI Taxonomy" id="208324"/>
    <lineage>
        <taxon>Eukaryota</taxon>
        <taxon>Metazoa</taxon>
        <taxon>Chordata</taxon>
        <taxon>Craniata</taxon>
        <taxon>Vertebrata</taxon>
        <taxon>Euteleostomi</taxon>
        <taxon>Actinopterygii</taxon>
        <taxon>Neopterygii</taxon>
        <taxon>Teleostei</taxon>
        <taxon>Neoteleostei</taxon>
        <taxon>Acanthomorphata</taxon>
        <taxon>Ovalentaria</taxon>
        <taxon>Atherinomorphae</taxon>
        <taxon>Cyprinodontiformes</taxon>
        <taxon>Goodeidae</taxon>
        <taxon>Ameca</taxon>
    </lineage>
</organism>
<evidence type="ECO:0000313" key="2">
    <source>
        <dbReference type="EMBL" id="MEQ2289864.1"/>
    </source>
</evidence>